<dbReference type="Proteomes" id="UP001143330">
    <property type="component" value="Unassembled WGS sequence"/>
</dbReference>
<proteinExistence type="predicted"/>
<dbReference type="CDD" id="cd09008">
    <property type="entry name" value="MTAN"/>
    <property type="match status" value="1"/>
</dbReference>
<evidence type="ECO:0000256" key="4">
    <source>
        <dbReference type="ARBA" id="ARBA00022801"/>
    </source>
</evidence>
<gene>
    <name evidence="7" type="primary">mtnN</name>
    <name evidence="7" type="ORF">GCM10017653_16490</name>
</gene>
<protein>
    <recommendedName>
        <fullName evidence="2">adenosylhomocysteine nucleosidase</fullName>
        <ecNumber evidence="2">3.2.2.9</ecNumber>
    </recommendedName>
</protein>
<dbReference type="NCBIfam" id="NF004079">
    <property type="entry name" value="PRK05584.1"/>
    <property type="match status" value="1"/>
</dbReference>
<dbReference type="SUPFAM" id="SSF53167">
    <property type="entry name" value="Purine and uridine phosphorylases"/>
    <property type="match status" value="1"/>
</dbReference>
<name>A0A9W6JTI8_9HYPH</name>
<keyword evidence="5" id="KW-0486">Methionine biosynthesis</keyword>
<dbReference type="Pfam" id="PF01048">
    <property type="entry name" value="PNP_UDP_1"/>
    <property type="match status" value="1"/>
</dbReference>
<evidence type="ECO:0000259" key="6">
    <source>
        <dbReference type="Pfam" id="PF01048"/>
    </source>
</evidence>
<dbReference type="Gene3D" id="3.40.50.1580">
    <property type="entry name" value="Nucleoside phosphorylase domain"/>
    <property type="match status" value="1"/>
</dbReference>
<keyword evidence="4" id="KW-0378">Hydrolase</keyword>
<dbReference type="EMBL" id="BSFM01000008">
    <property type="protein sequence ID" value="GLK83580.1"/>
    <property type="molecule type" value="Genomic_DNA"/>
</dbReference>
<dbReference type="EC" id="3.2.2.9" evidence="2"/>
<dbReference type="NCBIfam" id="TIGR01704">
    <property type="entry name" value="MTA_SAH-Nsdase"/>
    <property type="match status" value="1"/>
</dbReference>
<dbReference type="AlphaFoldDB" id="A0A9W6JTI8"/>
<reference evidence="7" key="2">
    <citation type="submission" date="2023-01" db="EMBL/GenBank/DDBJ databases">
        <authorList>
            <person name="Sun Q."/>
            <person name="Evtushenko L."/>
        </authorList>
    </citation>
    <scope>NUCLEOTIDE SEQUENCE</scope>
    <source>
        <strain evidence="7">VKM B-2789</strain>
    </source>
</reference>
<dbReference type="GO" id="GO:0005829">
    <property type="term" value="C:cytosol"/>
    <property type="evidence" value="ECO:0007669"/>
    <property type="project" value="TreeGrafter"/>
</dbReference>
<comment type="pathway">
    <text evidence="1">Amino-acid biosynthesis; L-methionine biosynthesis via salvage pathway; S-methyl-5-thio-alpha-D-ribose 1-phosphate from S-methyl-5'-thioadenosine (hydrolase route): step 1/2.</text>
</comment>
<dbReference type="InterPro" id="IPR035994">
    <property type="entry name" value="Nucleoside_phosphorylase_sf"/>
</dbReference>
<keyword evidence="8" id="KW-1185">Reference proteome</keyword>
<dbReference type="RefSeq" id="WP_213363366.1">
    <property type="nucleotide sequence ID" value="NZ_BSFM01000008.1"/>
</dbReference>
<dbReference type="GO" id="GO:0019284">
    <property type="term" value="P:L-methionine salvage from S-adenosylmethionine"/>
    <property type="evidence" value="ECO:0007669"/>
    <property type="project" value="TreeGrafter"/>
</dbReference>
<dbReference type="PANTHER" id="PTHR46832">
    <property type="entry name" value="5'-METHYLTHIOADENOSINE/S-ADENOSYLHOMOCYSTEINE NUCLEOSIDASE"/>
    <property type="match status" value="1"/>
</dbReference>
<evidence type="ECO:0000256" key="5">
    <source>
        <dbReference type="ARBA" id="ARBA00023167"/>
    </source>
</evidence>
<evidence type="ECO:0000256" key="1">
    <source>
        <dbReference type="ARBA" id="ARBA00004945"/>
    </source>
</evidence>
<dbReference type="GO" id="GO:0009164">
    <property type="term" value="P:nucleoside catabolic process"/>
    <property type="evidence" value="ECO:0007669"/>
    <property type="project" value="InterPro"/>
</dbReference>
<comment type="caution">
    <text evidence="7">The sequence shown here is derived from an EMBL/GenBank/DDBJ whole genome shotgun (WGS) entry which is preliminary data.</text>
</comment>
<keyword evidence="3" id="KW-0028">Amino-acid biosynthesis</keyword>
<dbReference type="GO" id="GO:0008930">
    <property type="term" value="F:methylthioadenosine nucleosidase activity"/>
    <property type="evidence" value="ECO:0007669"/>
    <property type="project" value="InterPro"/>
</dbReference>
<reference evidence="7" key="1">
    <citation type="journal article" date="2014" name="Int. J. Syst. Evol. Microbiol.">
        <title>Complete genome sequence of Corynebacterium casei LMG S-19264T (=DSM 44701T), isolated from a smear-ripened cheese.</title>
        <authorList>
            <consortium name="US DOE Joint Genome Institute (JGI-PGF)"/>
            <person name="Walter F."/>
            <person name="Albersmeier A."/>
            <person name="Kalinowski J."/>
            <person name="Ruckert C."/>
        </authorList>
    </citation>
    <scope>NUCLEOTIDE SEQUENCE</scope>
    <source>
        <strain evidence="7">VKM B-2789</strain>
    </source>
</reference>
<sequence length="256" mass="26925">MPHAGARRIGVLCALEQEVAYLLDNLEHAETFDAAGMAFHAGRLDGEAVVLAKAGMGKVNAAIAATLLIERFGASAVVFSGVAGGLDPALSVGDVVIADHVVQHDHGYEGPGGFVVYQHGHQPFFNPFDGLGLALDAALAGRIAAALADYELSPLSVTAEAGARAPRIHFGRVLTGDQFINNEDVRAALFRDFDARAVEMEGAAMAQVCAAFGVPWVVIRALSDLAGHSSHFDVHRFLDEVARSGALIVRRLLPVL</sequence>
<evidence type="ECO:0000256" key="2">
    <source>
        <dbReference type="ARBA" id="ARBA00011974"/>
    </source>
</evidence>
<dbReference type="PANTHER" id="PTHR46832:SF1">
    <property type="entry name" value="5'-METHYLTHIOADENOSINE_S-ADENOSYLHOMOCYSTEINE NUCLEOSIDASE"/>
    <property type="match status" value="1"/>
</dbReference>
<evidence type="ECO:0000313" key="8">
    <source>
        <dbReference type="Proteomes" id="UP001143330"/>
    </source>
</evidence>
<organism evidence="7 8">
    <name type="scientific">Ancylobacter defluvii</name>
    <dbReference type="NCBI Taxonomy" id="1282440"/>
    <lineage>
        <taxon>Bacteria</taxon>
        <taxon>Pseudomonadati</taxon>
        <taxon>Pseudomonadota</taxon>
        <taxon>Alphaproteobacteria</taxon>
        <taxon>Hyphomicrobiales</taxon>
        <taxon>Xanthobacteraceae</taxon>
        <taxon>Ancylobacter</taxon>
    </lineage>
</organism>
<accession>A0A9W6JTI8</accession>
<evidence type="ECO:0000256" key="3">
    <source>
        <dbReference type="ARBA" id="ARBA00022605"/>
    </source>
</evidence>
<dbReference type="GO" id="GO:0008782">
    <property type="term" value="F:adenosylhomocysteine nucleosidase activity"/>
    <property type="evidence" value="ECO:0007669"/>
    <property type="project" value="UniProtKB-EC"/>
</dbReference>
<dbReference type="GO" id="GO:0019509">
    <property type="term" value="P:L-methionine salvage from methylthioadenosine"/>
    <property type="evidence" value="ECO:0007669"/>
    <property type="project" value="InterPro"/>
</dbReference>
<dbReference type="InterPro" id="IPR010049">
    <property type="entry name" value="MTA_SAH_Nsdase"/>
</dbReference>
<feature type="domain" description="Nucleoside phosphorylase" evidence="6">
    <location>
        <begin position="8"/>
        <end position="253"/>
    </location>
</feature>
<dbReference type="InterPro" id="IPR000845">
    <property type="entry name" value="Nucleoside_phosphorylase_d"/>
</dbReference>
<evidence type="ECO:0000313" key="7">
    <source>
        <dbReference type="EMBL" id="GLK83580.1"/>
    </source>
</evidence>